<comment type="subcellular location">
    <subcellularLocation>
        <location evidence="1">Cell membrane</location>
        <topology evidence="1">Multi-pass membrane protein</topology>
    </subcellularLocation>
</comment>
<evidence type="ECO:0000256" key="4">
    <source>
        <dbReference type="ARBA" id="ARBA00022989"/>
    </source>
</evidence>
<dbReference type="PANTHER" id="PTHR23513:SF6">
    <property type="entry name" value="MAJOR FACILITATOR SUPERFAMILY ASSOCIATED DOMAIN-CONTAINING PROTEIN"/>
    <property type="match status" value="1"/>
</dbReference>
<keyword evidence="7" id="KW-1185">Reference proteome</keyword>
<dbReference type="RefSeq" id="WP_238898629.1">
    <property type="nucleotide sequence ID" value="NZ_JAKOGG010000275.1"/>
</dbReference>
<keyword evidence="3" id="KW-0812">Transmembrane</keyword>
<proteinExistence type="predicted"/>
<feature type="non-terminal residue" evidence="6">
    <location>
        <position position="90"/>
    </location>
</feature>
<evidence type="ECO:0000256" key="2">
    <source>
        <dbReference type="ARBA" id="ARBA00022475"/>
    </source>
</evidence>
<feature type="non-terminal residue" evidence="6">
    <location>
        <position position="1"/>
    </location>
</feature>
<protein>
    <submittedName>
        <fullName evidence="6">MFS transporter</fullName>
    </submittedName>
</protein>
<dbReference type="InterPro" id="IPR036259">
    <property type="entry name" value="MFS_trans_sf"/>
</dbReference>
<organism evidence="6 7">
    <name type="scientific">Shewanella electrica</name>
    <dbReference type="NCBI Taxonomy" id="515560"/>
    <lineage>
        <taxon>Bacteria</taxon>
        <taxon>Pseudomonadati</taxon>
        <taxon>Pseudomonadota</taxon>
        <taxon>Gammaproteobacteria</taxon>
        <taxon>Alteromonadales</taxon>
        <taxon>Shewanellaceae</taxon>
        <taxon>Shewanella</taxon>
    </lineage>
</organism>
<name>A0ABT2FR86_9GAMM</name>
<dbReference type="EMBL" id="JAKOGG010000275">
    <property type="protein sequence ID" value="MCS4558830.1"/>
    <property type="molecule type" value="Genomic_DNA"/>
</dbReference>
<keyword evidence="4" id="KW-1133">Transmembrane helix</keyword>
<dbReference type="Proteomes" id="UP001201549">
    <property type="component" value="Unassembled WGS sequence"/>
</dbReference>
<reference evidence="7" key="1">
    <citation type="submission" date="2023-07" db="EMBL/GenBank/DDBJ databases">
        <title>Shewanella mangrovi sp. nov., an acetaldehyde- degrading bacterium isolated from mangrove sediment.</title>
        <authorList>
            <person name="Liu Y."/>
        </authorList>
    </citation>
    <scope>NUCLEOTIDE SEQUENCE [LARGE SCALE GENOMIC DNA]</scope>
    <source>
        <strain evidence="7">C32</strain>
    </source>
</reference>
<keyword evidence="5" id="KW-0472">Membrane</keyword>
<keyword evidence="2" id="KW-1003">Cell membrane</keyword>
<sequence>LLAILVATGSIEAWHLVVLAVVNGSARSSQMPPAQALLANMVPREHLPNAVFLYQAAQHGSRFVGPFLILLVLWVTDQQSYVFFVSVILY</sequence>
<dbReference type="SUPFAM" id="SSF103473">
    <property type="entry name" value="MFS general substrate transporter"/>
    <property type="match status" value="1"/>
</dbReference>
<dbReference type="Gene3D" id="1.20.1250.20">
    <property type="entry name" value="MFS general substrate transporter like domains"/>
    <property type="match status" value="1"/>
</dbReference>
<evidence type="ECO:0000313" key="7">
    <source>
        <dbReference type="Proteomes" id="UP001201549"/>
    </source>
</evidence>
<evidence type="ECO:0000256" key="1">
    <source>
        <dbReference type="ARBA" id="ARBA00004651"/>
    </source>
</evidence>
<accession>A0ABT2FR86</accession>
<evidence type="ECO:0000313" key="6">
    <source>
        <dbReference type="EMBL" id="MCS4558830.1"/>
    </source>
</evidence>
<comment type="caution">
    <text evidence="6">The sequence shown here is derived from an EMBL/GenBank/DDBJ whole genome shotgun (WGS) entry which is preliminary data.</text>
</comment>
<evidence type="ECO:0000256" key="5">
    <source>
        <dbReference type="ARBA" id="ARBA00023136"/>
    </source>
</evidence>
<gene>
    <name evidence="6" type="ORF">L9G74_20645</name>
</gene>
<dbReference type="PANTHER" id="PTHR23513">
    <property type="entry name" value="INTEGRAL MEMBRANE EFFLUX PROTEIN-RELATED"/>
    <property type="match status" value="1"/>
</dbReference>
<evidence type="ECO:0000256" key="3">
    <source>
        <dbReference type="ARBA" id="ARBA00022692"/>
    </source>
</evidence>